<organism evidence="1 2">
    <name type="scientific">Bordetella holmesii 1058</name>
    <dbReference type="NCBI Taxonomy" id="1247648"/>
    <lineage>
        <taxon>Bacteria</taxon>
        <taxon>Pseudomonadati</taxon>
        <taxon>Pseudomonadota</taxon>
        <taxon>Betaproteobacteria</taxon>
        <taxon>Burkholderiales</taxon>
        <taxon>Alcaligenaceae</taxon>
        <taxon>Bordetella</taxon>
    </lineage>
</organism>
<accession>A0ABN0RUY2</accession>
<protein>
    <recommendedName>
        <fullName evidence="3">N-acetyltransferase YedL</fullName>
    </recommendedName>
</protein>
<evidence type="ECO:0000313" key="2">
    <source>
        <dbReference type="Proteomes" id="UP000023104"/>
    </source>
</evidence>
<dbReference type="Proteomes" id="UP000023104">
    <property type="component" value="Unassembled WGS sequence"/>
</dbReference>
<keyword evidence="2" id="KW-1185">Reference proteome</keyword>
<comment type="caution">
    <text evidence="1">The sequence shown here is derived from an EMBL/GenBank/DDBJ whole genome shotgun (WGS) entry which is preliminary data.</text>
</comment>
<dbReference type="EMBL" id="JDTF01000004">
    <property type="protein sequence ID" value="EXX92997.1"/>
    <property type="molecule type" value="Genomic_DNA"/>
</dbReference>
<sequence length="60" mass="6241">MITNTVMDTDAAVAALLCLGSTGSQSQYQGGDTGQSDFLVQAVHKDSKVHSSVKTDTVQP</sequence>
<proteinExistence type="predicted"/>
<evidence type="ECO:0000313" key="1">
    <source>
        <dbReference type="EMBL" id="EXX92997.1"/>
    </source>
</evidence>
<evidence type="ECO:0008006" key="3">
    <source>
        <dbReference type="Google" id="ProtNLM"/>
    </source>
</evidence>
<gene>
    <name evidence="1" type="ORF">D559_0384</name>
</gene>
<reference evidence="1 2" key="1">
    <citation type="submission" date="2014-02" db="EMBL/GenBank/DDBJ databases">
        <title>Whole Genome Sequencing Of Bordetella Holmesii, An Emerging Opportunistic Infection Of Humans.</title>
        <authorList>
            <person name="Tettelin H."/>
            <person name="Hooven T.A."/>
            <person name="Hine E."/>
            <person name="Su Q."/>
            <person name="Huard R.C."/>
            <person name="Della-Latta P."/>
            <person name="Daugherty S.C."/>
            <person name="Agrawal S."/>
            <person name="Sengamalay N."/>
            <person name="Tallon L.J."/>
            <person name="Sadzewicz L."/>
            <person name="Whittier S."/>
            <person name="Fraser C.M."/>
            <person name="Ratner A.J."/>
        </authorList>
    </citation>
    <scope>NUCLEOTIDE SEQUENCE [LARGE SCALE GENOMIC DNA]</scope>
    <source>
        <strain evidence="1 2">1058</strain>
    </source>
</reference>
<name>A0ABN0RUY2_9BORD</name>